<evidence type="ECO:0000313" key="2">
    <source>
        <dbReference type="EMBL" id="RYJ40345.1"/>
    </source>
</evidence>
<sequence>MYIASLSKAFVFNTELIVFLFDILFVDFFVSGLKFQVFHLI</sequence>
<evidence type="ECO:0000256" key="1">
    <source>
        <dbReference type="SAM" id="Phobius"/>
    </source>
</evidence>
<reference evidence="2 3" key="1">
    <citation type="submission" date="2014-12" db="EMBL/GenBank/DDBJ databases">
        <title>Genome sequence of Flavobacterium anhuiense RCM74.</title>
        <authorList>
            <person name="Kim J.F."/>
            <person name="Song J.Y."/>
            <person name="Kwak M.-J."/>
            <person name="Lee S.-W."/>
        </authorList>
    </citation>
    <scope>NUCLEOTIDE SEQUENCE [LARGE SCALE GENOMIC DNA]</scope>
    <source>
        <strain evidence="2 3">RCM74</strain>
    </source>
</reference>
<dbReference type="Proteomes" id="UP000290433">
    <property type="component" value="Unassembled WGS sequence"/>
</dbReference>
<keyword evidence="1" id="KW-0472">Membrane</keyword>
<name>A0A444W365_9FLAO</name>
<dbReference type="AlphaFoldDB" id="A0A444W365"/>
<organism evidence="2 3">
    <name type="scientific">Flavobacterium anhuiense</name>
    <dbReference type="NCBI Taxonomy" id="459526"/>
    <lineage>
        <taxon>Bacteria</taxon>
        <taxon>Pseudomonadati</taxon>
        <taxon>Bacteroidota</taxon>
        <taxon>Flavobacteriia</taxon>
        <taxon>Flavobacteriales</taxon>
        <taxon>Flavobacteriaceae</taxon>
        <taxon>Flavobacterium</taxon>
    </lineage>
</organism>
<dbReference type="EMBL" id="JUIV01000002">
    <property type="protein sequence ID" value="RYJ40345.1"/>
    <property type="molecule type" value="Genomic_DNA"/>
</dbReference>
<evidence type="ECO:0000313" key="3">
    <source>
        <dbReference type="Proteomes" id="UP000290433"/>
    </source>
</evidence>
<feature type="transmembrane region" description="Helical" evidence="1">
    <location>
        <begin position="16"/>
        <end position="35"/>
    </location>
</feature>
<protein>
    <submittedName>
        <fullName evidence="2">Uncharacterized protein</fullName>
    </submittedName>
</protein>
<keyword evidence="1" id="KW-1133">Transmembrane helix</keyword>
<keyword evidence="1" id="KW-0812">Transmembrane</keyword>
<comment type="caution">
    <text evidence="2">The sequence shown here is derived from an EMBL/GenBank/DDBJ whole genome shotgun (WGS) entry which is preliminary data.</text>
</comment>
<accession>A0A444W365</accession>
<proteinExistence type="predicted"/>
<gene>
    <name evidence="2" type="ORF">NU08_1101</name>
</gene>